<name>A0ABV9RQ66_9PSEU</name>
<dbReference type="InterPro" id="IPR035418">
    <property type="entry name" value="AraC-bd_2"/>
</dbReference>
<evidence type="ECO:0000256" key="3">
    <source>
        <dbReference type="ARBA" id="ARBA00023159"/>
    </source>
</evidence>
<dbReference type="InterPro" id="IPR020449">
    <property type="entry name" value="Tscrpt_reg_AraC-type_HTH"/>
</dbReference>
<dbReference type="RefSeq" id="WP_274189478.1">
    <property type="nucleotide sequence ID" value="NZ_BAABHN010000050.1"/>
</dbReference>
<dbReference type="InterPro" id="IPR018062">
    <property type="entry name" value="HTH_AraC-typ_CS"/>
</dbReference>
<dbReference type="Pfam" id="PF12833">
    <property type="entry name" value="HTH_18"/>
    <property type="match status" value="1"/>
</dbReference>
<feature type="domain" description="HTH araC/xylS-type" evidence="5">
    <location>
        <begin position="206"/>
        <end position="305"/>
    </location>
</feature>
<dbReference type="PANTHER" id="PTHR46796">
    <property type="entry name" value="HTH-TYPE TRANSCRIPTIONAL ACTIVATOR RHAS-RELATED"/>
    <property type="match status" value="1"/>
</dbReference>
<evidence type="ECO:0000256" key="2">
    <source>
        <dbReference type="ARBA" id="ARBA00023125"/>
    </source>
</evidence>
<dbReference type="InterPro" id="IPR009057">
    <property type="entry name" value="Homeodomain-like_sf"/>
</dbReference>
<keyword evidence="1" id="KW-0805">Transcription regulation</keyword>
<reference evidence="7" key="1">
    <citation type="journal article" date="2019" name="Int. J. Syst. Evol. Microbiol.">
        <title>The Global Catalogue of Microorganisms (GCM) 10K type strain sequencing project: providing services to taxonomists for standard genome sequencing and annotation.</title>
        <authorList>
            <consortium name="The Broad Institute Genomics Platform"/>
            <consortium name="The Broad Institute Genome Sequencing Center for Infectious Disease"/>
            <person name="Wu L."/>
            <person name="Ma J."/>
        </authorList>
    </citation>
    <scope>NUCLEOTIDE SEQUENCE [LARGE SCALE GENOMIC DNA]</scope>
    <source>
        <strain evidence="7">CCUG 50347</strain>
    </source>
</reference>
<gene>
    <name evidence="6" type="ORF">ACFPEL_24715</name>
</gene>
<dbReference type="PRINTS" id="PR00032">
    <property type="entry name" value="HTHARAC"/>
</dbReference>
<evidence type="ECO:0000256" key="4">
    <source>
        <dbReference type="ARBA" id="ARBA00023163"/>
    </source>
</evidence>
<evidence type="ECO:0000259" key="5">
    <source>
        <dbReference type="PROSITE" id="PS01124"/>
    </source>
</evidence>
<dbReference type="EMBL" id="JBHSIM010000050">
    <property type="protein sequence ID" value="MFC4835634.1"/>
    <property type="molecule type" value="Genomic_DNA"/>
</dbReference>
<dbReference type="PROSITE" id="PS01124">
    <property type="entry name" value="HTH_ARAC_FAMILY_2"/>
    <property type="match status" value="1"/>
</dbReference>
<sequence length="305" mass="33386">MGVWDIAALPEREQFSYWHEVICQAFVPLTPHRTLDEEGFAAKVETRRLAGMNRARLRSRPQRTDHGPREVARTDGAYYFVNLQLAGRCITTVEGRTTVVRRGELVVVDTSEPYFFHLDRPWQMLSFRVPHAALDAALRGRRPDLGRPVPAVGAGAAVRALMPALWSIDSATPGAGELVDSFATAVAAATSTTSAKTRTHTGVTRAAVLAHVERHLGDRDLTVTGVCRRFAISPRTLHNLFADADTSFAATVRNLRLERAAAALAEPGTAATVIEIAAAHGFDDPTAFSRAFRRRFGISPREVRP</sequence>
<comment type="caution">
    <text evidence="6">The sequence shown here is derived from an EMBL/GenBank/DDBJ whole genome shotgun (WGS) entry which is preliminary data.</text>
</comment>
<dbReference type="InterPro" id="IPR018060">
    <property type="entry name" value="HTH_AraC"/>
</dbReference>
<organism evidence="6 7">
    <name type="scientific">Actinomycetospora chibensis</name>
    <dbReference type="NCBI Taxonomy" id="663606"/>
    <lineage>
        <taxon>Bacteria</taxon>
        <taxon>Bacillati</taxon>
        <taxon>Actinomycetota</taxon>
        <taxon>Actinomycetes</taxon>
        <taxon>Pseudonocardiales</taxon>
        <taxon>Pseudonocardiaceae</taxon>
        <taxon>Actinomycetospora</taxon>
    </lineage>
</organism>
<dbReference type="Pfam" id="PF14525">
    <property type="entry name" value="AraC_binding_2"/>
    <property type="match status" value="1"/>
</dbReference>
<dbReference type="SMART" id="SM00342">
    <property type="entry name" value="HTH_ARAC"/>
    <property type="match status" value="1"/>
</dbReference>
<evidence type="ECO:0000313" key="6">
    <source>
        <dbReference type="EMBL" id="MFC4835634.1"/>
    </source>
</evidence>
<dbReference type="PROSITE" id="PS00041">
    <property type="entry name" value="HTH_ARAC_FAMILY_1"/>
    <property type="match status" value="1"/>
</dbReference>
<protein>
    <submittedName>
        <fullName evidence="6">Helix-turn-helix domain-containing protein</fullName>
    </submittedName>
</protein>
<keyword evidence="3" id="KW-0010">Activator</keyword>
<proteinExistence type="predicted"/>
<dbReference type="InterPro" id="IPR037923">
    <property type="entry name" value="HTH-like"/>
</dbReference>
<dbReference type="SUPFAM" id="SSF46689">
    <property type="entry name" value="Homeodomain-like"/>
    <property type="match status" value="1"/>
</dbReference>
<keyword evidence="2" id="KW-0238">DNA-binding</keyword>
<evidence type="ECO:0000313" key="7">
    <source>
        <dbReference type="Proteomes" id="UP001595909"/>
    </source>
</evidence>
<dbReference type="Proteomes" id="UP001595909">
    <property type="component" value="Unassembled WGS sequence"/>
</dbReference>
<dbReference type="SUPFAM" id="SSF51215">
    <property type="entry name" value="Regulatory protein AraC"/>
    <property type="match status" value="1"/>
</dbReference>
<accession>A0ABV9RQ66</accession>
<dbReference type="PANTHER" id="PTHR46796:SF6">
    <property type="entry name" value="ARAC SUBFAMILY"/>
    <property type="match status" value="1"/>
</dbReference>
<keyword evidence="7" id="KW-1185">Reference proteome</keyword>
<evidence type="ECO:0000256" key="1">
    <source>
        <dbReference type="ARBA" id="ARBA00023015"/>
    </source>
</evidence>
<keyword evidence="4" id="KW-0804">Transcription</keyword>
<dbReference type="Gene3D" id="1.10.10.60">
    <property type="entry name" value="Homeodomain-like"/>
    <property type="match status" value="1"/>
</dbReference>
<dbReference type="InterPro" id="IPR050204">
    <property type="entry name" value="AraC_XylS_family_regulators"/>
</dbReference>